<proteinExistence type="predicted"/>
<sequence>MLHVNENTQGAQNIKTRIQKISNFLKYINNKCRENFISEAELSVDESILQKPMKWDIRICVLADANIGYI</sequence>
<organism evidence="1 2">
    <name type="scientific">Vespula squamosa</name>
    <name type="common">Southern yellow jacket</name>
    <name type="synonym">Wasp</name>
    <dbReference type="NCBI Taxonomy" id="30214"/>
    <lineage>
        <taxon>Eukaryota</taxon>
        <taxon>Metazoa</taxon>
        <taxon>Ecdysozoa</taxon>
        <taxon>Arthropoda</taxon>
        <taxon>Hexapoda</taxon>
        <taxon>Insecta</taxon>
        <taxon>Pterygota</taxon>
        <taxon>Neoptera</taxon>
        <taxon>Endopterygota</taxon>
        <taxon>Hymenoptera</taxon>
        <taxon>Apocrita</taxon>
        <taxon>Aculeata</taxon>
        <taxon>Vespoidea</taxon>
        <taxon>Vespidae</taxon>
        <taxon>Vespinae</taxon>
        <taxon>Vespula</taxon>
    </lineage>
</organism>
<comment type="caution">
    <text evidence="1">The sequence shown here is derived from an EMBL/GenBank/DDBJ whole genome shotgun (WGS) entry which is preliminary data.</text>
</comment>
<keyword evidence="2" id="KW-1185">Reference proteome</keyword>
<reference evidence="1 2" key="1">
    <citation type="journal article" date="2024" name="Ann. Entomol. Soc. Am.">
        <title>Genomic analyses of the southern and eastern yellowjacket wasps (Hymenoptera: Vespidae) reveal evolutionary signatures of social life.</title>
        <authorList>
            <person name="Catto M.A."/>
            <person name="Caine P.B."/>
            <person name="Orr S.E."/>
            <person name="Hunt B.G."/>
            <person name="Goodisman M.A.D."/>
        </authorList>
    </citation>
    <scope>NUCLEOTIDE SEQUENCE [LARGE SCALE GENOMIC DNA]</scope>
    <source>
        <strain evidence="1">233</strain>
        <tissue evidence="1">Head and thorax</tissue>
    </source>
</reference>
<name>A0ABD1ZX20_VESSQ</name>
<accession>A0ABD1ZX20</accession>
<protein>
    <submittedName>
        <fullName evidence="1">PiggyBac transposable element-derived protein 4-like</fullName>
    </submittedName>
</protein>
<gene>
    <name evidence="1" type="ORF">V1478_017657</name>
</gene>
<evidence type="ECO:0000313" key="1">
    <source>
        <dbReference type="EMBL" id="KAL2712702.1"/>
    </source>
</evidence>
<dbReference type="Proteomes" id="UP001607302">
    <property type="component" value="Unassembled WGS sequence"/>
</dbReference>
<dbReference type="EMBL" id="JAUDFV010000165">
    <property type="protein sequence ID" value="KAL2712702.1"/>
    <property type="molecule type" value="Genomic_DNA"/>
</dbReference>
<dbReference type="AlphaFoldDB" id="A0ABD1ZX20"/>
<evidence type="ECO:0000313" key="2">
    <source>
        <dbReference type="Proteomes" id="UP001607302"/>
    </source>
</evidence>